<keyword evidence="1" id="KW-1133">Transmembrane helix</keyword>
<dbReference type="EMBL" id="VSSQ01000226">
    <property type="protein sequence ID" value="MPL86704.1"/>
    <property type="molecule type" value="Genomic_DNA"/>
</dbReference>
<name>A0A644V5W5_9ZZZZ</name>
<gene>
    <name evidence="2" type="ORF">SDC9_32689</name>
</gene>
<evidence type="ECO:0000256" key="1">
    <source>
        <dbReference type="SAM" id="Phobius"/>
    </source>
</evidence>
<protein>
    <submittedName>
        <fullName evidence="2">Uncharacterized protein</fullName>
    </submittedName>
</protein>
<feature type="transmembrane region" description="Helical" evidence="1">
    <location>
        <begin position="87"/>
        <end position="108"/>
    </location>
</feature>
<feature type="transmembrane region" description="Helical" evidence="1">
    <location>
        <begin position="62"/>
        <end position="81"/>
    </location>
</feature>
<feature type="transmembrane region" description="Helical" evidence="1">
    <location>
        <begin position="7"/>
        <end position="27"/>
    </location>
</feature>
<dbReference type="AlphaFoldDB" id="A0A644V5W5"/>
<comment type="caution">
    <text evidence="2">The sequence shown here is derived from an EMBL/GenBank/DDBJ whole genome shotgun (WGS) entry which is preliminary data.</text>
</comment>
<reference evidence="2" key="1">
    <citation type="submission" date="2019-08" db="EMBL/GenBank/DDBJ databases">
        <authorList>
            <person name="Kucharzyk K."/>
            <person name="Murdoch R.W."/>
            <person name="Higgins S."/>
            <person name="Loffler F."/>
        </authorList>
    </citation>
    <scope>NUCLEOTIDE SEQUENCE</scope>
</reference>
<accession>A0A644V5W5</accession>
<keyword evidence="1" id="KW-0472">Membrane</keyword>
<keyword evidence="1" id="KW-0812">Transmembrane</keyword>
<organism evidence="2">
    <name type="scientific">bioreactor metagenome</name>
    <dbReference type="NCBI Taxonomy" id="1076179"/>
    <lineage>
        <taxon>unclassified sequences</taxon>
        <taxon>metagenomes</taxon>
        <taxon>ecological metagenomes</taxon>
    </lineage>
</organism>
<feature type="transmembrane region" description="Helical" evidence="1">
    <location>
        <begin position="33"/>
        <end position="55"/>
    </location>
</feature>
<evidence type="ECO:0000313" key="2">
    <source>
        <dbReference type="EMBL" id="MPL86704.1"/>
    </source>
</evidence>
<proteinExistence type="predicted"/>
<sequence>MKPLIPALGAVLIFTGLIYYLLPPLFLHAGGPAWFLLLAVNPLTCLICGIVFGLLCGIKKSAILLPILAAAAFIPAVYLYYNDSALVYLAFYIITSAMGVGIGWIICLKK</sequence>